<dbReference type="NCBIfam" id="TIGR00254">
    <property type="entry name" value="GGDEF"/>
    <property type="match status" value="1"/>
</dbReference>
<dbReference type="InterPro" id="IPR050469">
    <property type="entry name" value="Diguanylate_Cyclase"/>
</dbReference>
<dbReference type="InterPro" id="IPR000160">
    <property type="entry name" value="GGDEF_dom"/>
</dbReference>
<name>A0A9D1G240_9FIRM</name>
<evidence type="ECO:0000256" key="1">
    <source>
        <dbReference type="SAM" id="Phobius"/>
    </source>
</evidence>
<evidence type="ECO:0000259" key="2">
    <source>
        <dbReference type="PROSITE" id="PS50887"/>
    </source>
</evidence>
<feature type="transmembrane region" description="Helical" evidence="1">
    <location>
        <begin position="95"/>
        <end position="116"/>
    </location>
</feature>
<keyword evidence="1" id="KW-0472">Membrane</keyword>
<reference evidence="3" key="1">
    <citation type="submission" date="2020-10" db="EMBL/GenBank/DDBJ databases">
        <authorList>
            <person name="Gilroy R."/>
        </authorList>
    </citation>
    <scope>NUCLEOTIDE SEQUENCE</scope>
    <source>
        <strain evidence="3">13766</strain>
    </source>
</reference>
<dbReference type="Gene3D" id="3.30.70.270">
    <property type="match status" value="1"/>
</dbReference>
<protein>
    <submittedName>
        <fullName evidence="3">GGDEF domain-containing protein</fullName>
    </submittedName>
</protein>
<feature type="domain" description="GGDEF" evidence="2">
    <location>
        <begin position="250"/>
        <end position="371"/>
    </location>
</feature>
<evidence type="ECO:0000313" key="3">
    <source>
        <dbReference type="EMBL" id="HIS93622.1"/>
    </source>
</evidence>
<feature type="transmembrane region" description="Helical" evidence="1">
    <location>
        <begin position="67"/>
        <end position="83"/>
    </location>
</feature>
<dbReference type="GO" id="GO:0052621">
    <property type="term" value="F:diguanylate cyclase activity"/>
    <property type="evidence" value="ECO:0007669"/>
    <property type="project" value="TreeGrafter"/>
</dbReference>
<evidence type="ECO:0000313" key="4">
    <source>
        <dbReference type="Proteomes" id="UP000824140"/>
    </source>
</evidence>
<gene>
    <name evidence="3" type="ORF">IAA84_11465</name>
</gene>
<comment type="caution">
    <text evidence="3">The sequence shown here is derived from an EMBL/GenBank/DDBJ whole genome shotgun (WGS) entry which is preliminary data.</text>
</comment>
<dbReference type="AlphaFoldDB" id="A0A9D1G240"/>
<organism evidence="3 4">
    <name type="scientific">Candidatus Alectryocaccomicrobium excrementavium</name>
    <dbReference type="NCBI Taxonomy" id="2840668"/>
    <lineage>
        <taxon>Bacteria</taxon>
        <taxon>Bacillati</taxon>
        <taxon>Bacillota</taxon>
        <taxon>Clostridia</taxon>
        <taxon>Candidatus Alectryocaccomicrobium</taxon>
    </lineage>
</organism>
<feature type="transmembrane region" description="Helical" evidence="1">
    <location>
        <begin position="122"/>
        <end position="141"/>
    </location>
</feature>
<dbReference type="Proteomes" id="UP000824140">
    <property type="component" value="Unassembled WGS sequence"/>
</dbReference>
<dbReference type="InterPro" id="IPR029787">
    <property type="entry name" value="Nucleotide_cyclase"/>
</dbReference>
<dbReference type="SUPFAM" id="SSF55073">
    <property type="entry name" value="Nucleotide cyclase"/>
    <property type="match status" value="1"/>
</dbReference>
<dbReference type="PANTHER" id="PTHR45138:SF9">
    <property type="entry name" value="DIGUANYLATE CYCLASE DGCM-RELATED"/>
    <property type="match status" value="1"/>
</dbReference>
<sequence length="371" mass="41286">MQPVDPVQTLPTLEVLVINLVSVGLCLKRKYSRRFTVLVLVAFSAAVVALTLALAKPMNFQGDGRTMLAGFVYLLPLRFLYQARPLVIFTIMCTCWSYTFGVFALAFLCSATWFSGDFLCSLGLETAFFLLTVVPFCRVIVSKFGFAVENIRSSDQNWHKYIFLTSILNFLTLAVMHNVLLQEGGGAPKVCLLLLLLFSIFVADFTLYRMIRDSIKIERLEKNAVSDPLTGLGNRTGLLNHLNALLASGDAFSVMFMDLDRFKAVNDRYGHLLGDAYLRHFASVSAGILEGYGELYRFGGDEFIALFRGIAPESVVDDLRKCRGWENGAPCPFRQVSIGILHCNPPHSDGAEAILQAVDQMMYGHKAQKKM</sequence>
<feature type="transmembrane region" description="Helical" evidence="1">
    <location>
        <begin position="161"/>
        <end position="180"/>
    </location>
</feature>
<dbReference type="PROSITE" id="PS50887">
    <property type="entry name" value="GGDEF"/>
    <property type="match status" value="1"/>
</dbReference>
<dbReference type="InterPro" id="IPR043128">
    <property type="entry name" value="Rev_trsase/Diguanyl_cyclase"/>
</dbReference>
<dbReference type="CDD" id="cd01949">
    <property type="entry name" value="GGDEF"/>
    <property type="match status" value="1"/>
</dbReference>
<dbReference type="GO" id="GO:0005886">
    <property type="term" value="C:plasma membrane"/>
    <property type="evidence" value="ECO:0007669"/>
    <property type="project" value="TreeGrafter"/>
</dbReference>
<dbReference type="Pfam" id="PF00990">
    <property type="entry name" value="GGDEF"/>
    <property type="match status" value="1"/>
</dbReference>
<dbReference type="SMART" id="SM00267">
    <property type="entry name" value="GGDEF"/>
    <property type="match status" value="1"/>
</dbReference>
<dbReference type="PANTHER" id="PTHR45138">
    <property type="entry name" value="REGULATORY COMPONENTS OF SENSORY TRANSDUCTION SYSTEM"/>
    <property type="match status" value="1"/>
</dbReference>
<dbReference type="GO" id="GO:0043709">
    <property type="term" value="P:cell adhesion involved in single-species biofilm formation"/>
    <property type="evidence" value="ECO:0007669"/>
    <property type="project" value="TreeGrafter"/>
</dbReference>
<accession>A0A9D1G240</accession>
<keyword evidence="1" id="KW-1133">Transmembrane helix</keyword>
<proteinExistence type="predicted"/>
<dbReference type="EMBL" id="DVJN01000219">
    <property type="protein sequence ID" value="HIS93622.1"/>
    <property type="molecule type" value="Genomic_DNA"/>
</dbReference>
<feature type="transmembrane region" description="Helical" evidence="1">
    <location>
        <begin position="35"/>
        <end position="55"/>
    </location>
</feature>
<keyword evidence="1" id="KW-0812">Transmembrane</keyword>
<dbReference type="GO" id="GO:1902201">
    <property type="term" value="P:negative regulation of bacterial-type flagellum-dependent cell motility"/>
    <property type="evidence" value="ECO:0007669"/>
    <property type="project" value="TreeGrafter"/>
</dbReference>
<reference evidence="3" key="2">
    <citation type="journal article" date="2021" name="PeerJ">
        <title>Extensive microbial diversity within the chicken gut microbiome revealed by metagenomics and culture.</title>
        <authorList>
            <person name="Gilroy R."/>
            <person name="Ravi A."/>
            <person name="Getino M."/>
            <person name="Pursley I."/>
            <person name="Horton D.L."/>
            <person name="Alikhan N.F."/>
            <person name="Baker D."/>
            <person name="Gharbi K."/>
            <person name="Hall N."/>
            <person name="Watson M."/>
            <person name="Adriaenssens E.M."/>
            <person name="Foster-Nyarko E."/>
            <person name="Jarju S."/>
            <person name="Secka A."/>
            <person name="Antonio M."/>
            <person name="Oren A."/>
            <person name="Chaudhuri R.R."/>
            <person name="La Ragione R."/>
            <person name="Hildebrand F."/>
            <person name="Pallen M.J."/>
        </authorList>
    </citation>
    <scope>NUCLEOTIDE SEQUENCE</scope>
    <source>
        <strain evidence="3">13766</strain>
    </source>
</reference>
<feature type="transmembrane region" description="Helical" evidence="1">
    <location>
        <begin position="192"/>
        <end position="211"/>
    </location>
</feature>